<evidence type="ECO:0000256" key="5">
    <source>
        <dbReference type="SAM" id="MobiDB-lite"/>
    </source>
</evidence>
<feature type="compositionally biased region" description="Basic residues" evidence="5">
    <location>
        <begin position="193"/>
        <end position="206"/>
    </location>
</feature>
<dbReference type="RefSeq" id="XP_010255626.1">
    <property type="nucleotide sequence ID" value="XM_010257324.2"/>
</dbReference>
<reference evidence="7" key="1">
    <citation type="submission" date="2025-08" db="UniProtKB">
        <authorList>
            <consortium name="RefSeq"/>
        </authorList>
    </citation>
    <scope>IDENTIFICATION</scope>
</reference>
<dbReference type="InterPro" id="IPR019376">
    <property type="entry name" value="Myeloid_leukemia_factor"/>
</dbReference>
<dbReference type="Proteomes" id="UP000189703">
    <property type="component" value="Unplaced"/>
</dbReference>
<keyword evidence="6" id="KW-1185">Reference proteome</keyword>
<dbReference type="GeneID" id="104596246"/>
<dbReference type="FunCoup" id="A0A1U7ZQE6">
    <property type="interactions" value="399"/>
</dbReference>
<name>A0A1U7ZQE6_NELNU</name>
<accession>A0A1U7ZQE6</accession>
<feature type="region of interest" description="Disordered" evidence="5">
    <location>
        <begin position="252"/>
        <end position="273"/>
    </location>
</feature>
<comment type="subcellular location">
    <subcellularLocation>
        <location evidence="1">Cytoplasm</location>
    </subcellularLocation>
</comment>
<dbReference type="Pfam" id="PF10248">
    <property type="entry name" value="Mlf1IP"/>
    <property type="match status" value="1"/>
</dbReference>
<dbReference type="GO" id="GO:0005737">
    <property type="term" value="C:cytoplasm"/>
    <property type="evidence" value="ECO:0007669"/>
    <property type="project" value="UniProtKB-SubCell"/>
</dbReference>
<dbReference type="eggNOG" id="ENOG502QS92">
    <property type="taxonomic scope" value="Eukaryota"/>
</dbReference>
<feature type="compositionally biased region" description="Basic residues" evidence="5">
    <location>
        <begin position="105"/>
        <end position="115"/>
    </location>
</feature>
<protein>
    <submittedName>
        <fullName evidence="7">Myeloid leukemia factor 1-like</fullName>
    </submittedName>
</protein>
<proteinExistence type="inferred from homology"/>
<evidence type="ECO:0000256" key="4">
    <source>
        <dbReference type="ARBA" id="ARBA00022553"/>
    </source>
</evidence>
<keyword evidence="3" id="KW-0963">Cytoplasm</keyword>
<evidence type="ECO:0000313" key="6">
    <source>
        <dbReference type="Proteomes" id="UP000189703"/>
    </source>
</evidence>
<sequence length="273" mass="30380">MQRERARRSDSFDFGDPFVDFGGHRSLASSIFGGRDPFDDPFFTTPFQSMFGPNMLRPNAIPFGNSDMHLVGFLDNRAPQSNKPKGPIITEITSEDKDEEDAKAKGKREKPRMHSSSKEPYVEDPDDEVQVQEKAHSARPQVRSYSFHSSSVTYAGANGAYYTSSTTRRAGTDGVTLEENREADKTTGQATHKISRGLHGKGHSITRKLNSDGKVDTMQTLHNLNEDELTGFEEAWKGNARKHLPGWDQRLIVHGNQGASSSGQDRQRGWALP</sequence>
<gene>
    <name evidence="7" type="primary">LOC104596246</name>
</gene>
<keyword evidence="4" id="KW-0597">Phosphoprotein</keyword>
<dbReference type="AlphaFoldDB" id="A0A1U7ZQE6"/>
<dbReference type="InParanoid" id="A0A1U7ZQE6"/>
<feature type="region of interest" description="Disordered" evidence="5">
    <location>
        <begin position="75"/>
        <end position="143"/>
    </location>
</feature>
<dbReference type="PANTHER" id="PTHR13105">
    <property type="entry name" value="MYELOID LEUKEMIA FACTOR"/>
    <property type="match status" value="1"/>
</dbReference>
<evidence type="ECO:0000256" key="1">
    <source>
        <dbReference type="ARBA" id="ARBA00004496"/>
    </source>
</evidence>
<organism evidence="6 7">
    <name type="scientific">Nelumbo nucifera</name>
    <name type="common">Sacred lotus</name>
    <dbReference type="NCBI Taxonomy" id="4432"/>
    <lineage>
        <taxon>Eukaryota</taxon>
        <taxon>Viridiplantae</taxon>
        <taxon>Streptophyta</taxon>
        <taxon>Embryophyta</taxon>
        <taxon>Tracheophyta</taxon>
        <taxon>Spermatophyta</taxon>
        <taxon>Magnoliopsida</taxon>
        <taxon>Proteales</taxon>
        <taxon>Nelumbonaceae</taxon>
        <taxon>Nelumbo</taxon>
    </lineage>
</organism>
<feature type="region of interest" description="Disordered" evidence="5">
    <location>
        <begin position="164"/>
        <end position="213"/>
    </location>
</feature>
<dbReference type="OrthoDB" id="8707547at2759"/>
<evidence type="ECO:0000256" key="2">
    <source>
        <dbReference type="ARBA" id="ARBA00008332"/>
    </source>
</evidence>
<dbReference type="KEGG" id="nnu:104596246"/>
<evidence type="ECO:0000313" key="7">
    <source>
        <dbReference type="RefSeq" id="XP_010255626.1"/>
    </source>
</evidence>
<dbReference type="OMA" id="HNGFNHT"/>
<comment type="similarity">
    <text evidence="2">Belongs to the MLF family.</text>
</comment>
<evidence type="ECO:0000256" key="3">
    <source>
        <dbReference type="ARBA" id="ARBA00022490"/>
    </source>
</evidence>